<dbReference type="EMBL" id="AJYA01000009">
    <property type="protein sequence ID" value="EIM78038.1"/>
    <property type="molecule type" value="Genomic_DNA"/>
</dbReference>
<dbReference type="AlphaFoldDB" id="I5C886"/>
<dbReference type="PANTHER" id="PTHR44520">
    <property type="entry name" value="RESPONSE REGULATOR RCP1-RELATED"/>
    <property type="match status" value="1"/>
</dbReference>
<proteinExistence type="predicted"/>
<reference evidence="3 4" key="1">
    <citation type="submission" date="2012-05" db="EMBL/GenBank/DDBJ databases">
        <title>Genome sequence of Nitritalea halalkaliphila LW7.</title>
        <authorList>
            <person name="Jangir P.K."/>
            <person name="Singh A."/>
            <person name="Shivaji S."/>
            <person name="Sharma R."/>
        </authorList>
    </citation>
    <scope>NUCLEOTIDE SEQUENCE [LARGE SCALE GENOMIC DNA]</scope>
    <source>
        <strain evidence="3 4">LW7</strain>
    </source>
</reference>
<dbReference type="SMART" id="SM00448">
    <property type="entry name" value="REC"/>
    <property type="match status" value="1"/>
</dbReference>
<dbReference type="Pfam" id="PF00072">
    <property type="entry name" value="Response_reg"/>
    <property type="match status" value="1"/>
</dbReference>
<name>I5C886_9BACT</name>
<dbReference type="GO" id="GO:0000160">
    <property type="term" value="P:phosphorelay signal transduction system"/>
    <property type="evidence" value="ECO:0007669"/>
    <property type="project" value="InterPro"/>
</dbReference>
<evidence type="ECO:0000259" key="2">
    <source>
        <dbReference type="PROSITE" id="PS50110"/>
    </source>
</evidence>
<sequence length="132" mass="15136">MKSLKILLVEDDRVTQVIGKNYLEKYRDCFDELIIKENGAEAWDFLNRGLLGGSLPGLIILDINMPIMDGWELLMNMQDVPAFAEIPVCMLSSSVDPLDITRSTSFQQVKHYFTKPLKQQDIPKLLEFLETE</sequence>
<evidence type="ECO:0000313" key="4">
    <source>
        <dbReference type="Proteomes" id="UP000005551"/>
    </source>
</evidence>
<dbReference type="RefSeq" id="WP_009053681.1">
    <property type="nucleotide sequence ID" value="NZ_AJYA01000009.1"/>
</dbReference>
<gene>
    <name evidence="3" type="ORF">A3SI_04397</name>
</gene>
<dbReference type="InterPro" id="IPR052893">
    <property type="entry name" value="TCS_response_regulator"/>
</dbReference>
<dbReference type="Gene3D" id="3.40.50.2300">
    <property type="match status" value="1"/>
</dbReference>
<comment type="caution">
    <text evidence="3">The sequence shown here is derived from an EMBL/GenBank/DDBJ whole genome shotgun (WGS) entry which is preliminary data.</text>
</comment>
<dbReference type="Proteomes" id="UP000005551">
    <property type="component" value="Unassembled WGS sequence"/>
</dbReference>
<organism evidence="3 4">
    <name type="scientific">Nitritalea halalkaliphila LW7</name>
    <dbReference type="NCBI Taxonomy" id="1189621"/>
    <lineage>
        <taxon>Bacteria</taxon>
        <taxon>Pseudomonadati</taxon>
        <taxon>Bacteroidota</taxon>
        <taxon>Cytophagia</taxon>
        <taxon>Cytophagales</taxon>
        <taxon>Cyclobacteriaceae</taxon>
        <taxon>Nitritalea</taxon>
    </lineage>
</organism>
<dbReference type="InterPro" id="IPR001789">
    <property type="entry name" value="Sig_transdc_resp-reg_receiver"/>
</dbReference>
<dbReference type="PANTHER" id="PTHR44520:SF2">
    <property type="entry name" value="RESPONSE REGULATOR RCP1"/>
    <property type="match status" value="1"/>
</dbReference>
<dbReference type="STRING" id="1189621.A3SI_04397"/>
<evidence type="ECO:0000313" key="3">
    <source>
        <dbReference type="EMBL" id="EIM78038.1"/>
    </source>
</evidence>
<feature type="modified residue" description="4-aspartylphosphate" evidence="1">
    <location>
        <position position="62"/>
    </location>
</feature>
<dbReference type="PROSITE" id="PS50110">
    <property type="entry name" value="RESPONSE_REGULATORY"/>
    <property type="match status" value="1"/>
</dbReference>
<keyword evidence="1" id="KW-0597">Phosphoprotein</keyword>
<dbReference type="InterPro" id="IPR011006">
    <property type="entry name" value="CheY-like_superfamily"/>
</dbReference>
<dbReference type="SUPFAM" id="SSF52172">
    <property type="entry name" value="CheY-like"/>
    <property type="match status" value="1"/>
</dbReference>
<protein>
    <submittedName>
        <fullName evidence="3">Response regulator</fullName>
    </submittedName>
</protein>
<feature type="domain" description="Response regulatory" evidence="2">
    <location>
        <begin position="5"/>
        <end position="130"/>
    </location>
</feature>
<evidence type="ECO:0000256" key="1">
    <source>
        <dbReference type="PROSITE-ProRule" id="PRU00169"/>
    </source>
</evidence>
<dbReference type="OrthoDB" id="1524091at2"/>
<keyword evidence="4" id="KW-1185">Reference proteome</keyword>
<accession>I5C886</accession>